<sequence length="215" mass="24100">MLQKPKQKIVIAGGTGFVGQGIIQELPTASYDVHSLSRHPFKPQPDDQTHYHVVDLSRPSTWQNIVADADWVIDAVGILFPNVNQGRTYQNSTIQPARDLLAVLIDRPKPNFLYISANTAPFFMRSYLATKRQVEAECQATLPGRTYIVYPGFIFDSARPSSYLPGLILSKLTWFPYVRHLRPISRTHFAKEIKSILAGGHSTLLRKIDGSGKLI</sequence>
<dbReference type="EMBL" id="JQAX01000005">
    <property type="protein sequence ID" value="KRN30803.1"/>
    <property type="molecule type" value="Genomic_DNA"/>
</dbReference>
<dbReference type="GO" id="GO:0044877">
    <property type="term" value="F:protein-containing complex binding"/>
    <property type="evidence" value="ECO:0007669"/>
    <property type="project" value="TreeGrafter"/>
</dbReference>
<name>A0A0R2FQM2_9LACO</name>
<dbReference type="PANTHER" id="PTHR12126:SF16">
    <property type="entry name" value="MIOREX COMPLEX COMPONENT 2"/>
    <property type="match status" value="1"/>
</dbReference>
<proteinExistence type="predicted"/>
<dbReference type="Pfam" id="PF01370">
    <property type="entry name" value="Epimerase"/>
    <property type="match status" value="1"/>
</dbReference>
<dbReference type="InParanoid" id="A0A0R2FQM2"/>
<gene>
    <name evidence="2" type="ORF">IV68_GL001230</name>
</gene>
<dbReference type="SUPFAM" id="SSF51735">
    <property type="entry name" value="NAD(P)-binding Rossmann-fold domains"/>
    <property type="match status" value="1"/>
</dbReference>
<dbReference type="Proteomes" id="UP000051296">
    <property type="component" value="Unassembled WGS sequence"/>
</dbReference>
<accession>A0A0R2FQM2</accession>
<reference evidence="2 3" key="1">
    <citation type="journal article" date="2015" name="Genome Announc.">
        <title>Expanding the biotechnology potential of lactobacilli through comparative genomics of 213 strains and associated genera.</title>
        <authorList>
            <person name="Sun Z."/>
            <person name="Harris H.M."/>
            <person name="McCann A."/>
            <person name="Guo C."/>
            <person name="Argimon S."/>
            <person name="Zhang W."/>
            <person name="Yang X."/>
            <person name="Jeffery I.B."/>
            <person name="Cooney J.C."/>
            <person name="Kagawa T.F."/>
            <person name="Liu W."/>
            <person name="Song Y."/>
            <person name="Salvetti E."/>
            <person name="Wrobel A."/>
            <person name="Rasinkangas P."/>
            <person name="Parkhill J."/>
            <person name="Rea M.C."/>
            <person name="O'Sullivan O."/>
            <person name="Ritari J."/>
            <person name="Douillard F.P."/>
            <person name="Paul Ross R."/>
            <person name="Yang R."/>
            <person name="Briner A.E."/>
            <person name="Felis G.E."/>
            <person name="de Vos W.M."/>
            <person name="Barrangou R."/>
            <person name="Klaenhammer T.R."/>
            <person name="Caufield P.W."/>
            <person name="Cui Y."/>
            <person name="Zhang H."/>
            <person name="O'Toole P.W."/>
        </authorList>
    </citation>
    <scope>NUCLEOTIDE SEQUENCE [LARGE SCALE GENOMIC DNA]</scope>
    <source>
        <strain evidence="2 3">DSM 20190</strain>
    </source>
</reference>
<dbReference type="InterPro" id="IPR036291">
    <property type="entry name" value="NAD(P)-bd_dom_sf"/>
</dbReference>
<dbReference type="InterPro" id="IPR051207">
    <property type="entry name" value="ComplexI_NDUFA9_subunit"/>
</dbReference>
<keyword evidence="3" id="KW-1185">Reference proteome</keyword>
<dbReference type="PATRIC" id="fig|1123500.6.peg.1229"/>
<dbReference type="RefSeq" id="WP_022792033.1">
    <property type="nucleotide sequence ID" value="NZ_ATUU01000005.1"/>
</dbReference>
<feature type="domain" description="NAD-dependent epimerase/dehydratase" evidence="1">
    <location>
        <begin position="9"/>
        <end position="118"/>
    </location>
</feature>
<dbReference type="AlphaFoldDB" id="A0A0R2FQM2"/>
<evidence type="ECO:0000259" key="1">
    <source>
        <dbReference type="Pfam" id="PF01370"/>
    </source>
</evidence>
<organism evidence="2 3">
    <name type="scientific">Weissella halotolerans DSM 20190</name>
    <dbReference type="NCBI Taxonomy" id="1123500"/>
    <lineage>
        <taxon>Bacteria</taxon>
        <taxon>Bacillati</taxon>
        <taxon>Bacillota</taxon>
        <taxon>Bacilli</taxon>
        <taxon>Lactobacillales</taxon>
        <taxon>Lactobacillaceae</taxon>
        <taxon>Weissella</taxon>
    </lineage>
</organism>
<dbReference type="Gene3D" id="3.40.50.720">
    <property type="entry name" value="NAD(P)-binding Rossmann-like Domain"/>
    <property type="match status" value="1"/>
</dbReference>
<dbReference type="STRING" id="1123500.GCA_000420365_01322"/>
<dbReference type="InterPro" id="IPR001509">
    <property type="entry name" value="Epimerase_deHydtase"/>
</dbReference>
<dbReference type="OrthoDB" id="2216847at2"/>
<dbReference type="PANTHER" id="PTHR12126">
    <property type="entry name" value="NADH-UBIQUINONE OXIDOREDUCTASE 39 KDA SUBUNIT-RELATED"/>
    <property type="match status" value="1"/>
</dbReference>
<dbReference type="eggNOG" id="COG0702">
    <property type="taxonomic scope" value="Bacteria"/>
</dbReference>
<protein>
    <submittedName>
        <fullName evidence="2">NADH dehydrogenase</fullName>
    </submittedName>
</protein>
<evidence type="ECO:0000313" key="3">
    <source>
        <dbReference type="Proteomes" id="UP000051296"/>
    </source>
</evidence>
<comment type="caution">
    <text evidence="2">The sequence shown here is derived from an EMBL/GenBank/DDBJ whole genome shotgun (WGS) entry which is preliminary data.</text>
</comment>
<evidence type="ECO:0000313" key="2">
    <source>
        <dbReference type="EMBL" id="KRN30803.1"/>
    </source>
</evidence>